<evidence type="ECO:0000313" key="3">
    <source>
        <dbReference type="Proteomes" id="UP000673383"/>
    </source>
</evidence>
<accession>A0A8I2CAM8</accession>
<dbReference type="RefSeq" id="WP_311990282.1">
    <property type="nucleotide sequence ID" value="NZ_JAFICZ010000001.1"/>
</dbReference>
<dbReference type="Pfam" id="PF10074">
    <property type="entry name" value="RovC_DNA-bd"/>
    <property type="match status" value="1"/>
</dbReference>
<gene>
    <name evidence="2" type="ORF">JOH49_009580</name>
</gene>
<proteinExistence type="predicted"/>
<dbReference type="EMBL" id="JAFICZ010000001">
    <property type="protein sequence ID" value="MBP1299827.1"/>
    <property type="molecule type" value="Genomic_DNA"/>
</dbReference>
<evidence type="ECO:0000313" key="2">
    <source>
        <dbReference type="EMBL" id="MBP1299827.1"/>
    </source>
</evidence>
<dbReference type="AlphaFoldDB" id="A0A8I2CAM8"/>
<name>A0A8I2CAM8_BRAEL</name>
<dbReference type="InterPro" id="IPR018754">
    <property type="entry name" value="RovC-like_DNA-bd"/>
</dbReference>
<protein>
    <recommendedName>
        <fullName evidence="1">T6SS Transcription factor RovC-like DNA binding domain-containing protein</fullName>
    </recommendedName>
</protein>
<reference evidence="2" key="1">
    <citation type="submission" date="2021-02" db="EMBL/GenBank/DDBJ databases">
        <title>Genomic Encyclopedia of Type Strains, Phase IV (KMG-V): Genome sequencing to study the core and pangenomes of soil and plant-associated prokaryotes.</title>
        <authorList>
            <person name="Whitman W."/>
        </authorList>
    </citation>
    <scope>NUCLEOTIDE SEQUENCE</scope>
    <source>
        <strain evidence="2">USDA 406</strain>
    </source>
</reference>
<organism evidence="2 3">
    <name type="scientific">Bradyrhizobium elkanii</name>
    <dbReference type="NCBI Taxonomy" id="29448"/>
    <lineage>
        <taxon>Bacteria</taxon>
        <taxon>Pseudomonadati</taxon>
        <taxon>Pseudomonadota</taxon>
        <taxon>Alphaproteobacteria</taxon>
        <taxon>Hyphomicrobiales</taxon>
        <taxon>Nitrobacteraceae</taxon>
        <taxon>Bradyrhizobium</taxon>
    </lineage>
</organism>
<evidence type="ECO:0000259" key="1">
    <source>
        <dbReference type="Pfam" id="PF10074"/>
    </source>
</evidence>
<dbReference type="Proteomes" id="UP000673383">
    <property type="component" value="Unassembled WGS sequence"/>
</dbReference>
<feature type="domain" description="T6SS Transcription factor RovC-like DNA binding" evidence="1">
    <location>
        <begin position="97"/>
        <end position="200"/>
    </location>
</feature>
<sequence length="203" mass="22826">MRWRITSAGSGGCRFAADPQKKFDQQTIFWAPEALSTVLAVSPAASKEYEFDITKLAGGALRHASDGWHAIVPLGGGKHRLWLRELPASGSMVAVELPLDRNFDIRLQAARRFWLALKQRPLGRPPLALPILTRRRLILAMRAADGWLEGNSYRQIAQGLFGAHRVPDRGWKTDNLRSQIIRLVKMGLRLMRSGYRALLRHKG</sequence>
<comment type="caution">
    <text evidence="2">The sequence shown here is derived from an EMBL/GenBank/DDBJ whole genome shotgun (WGS) entry which is preliminary data.</text>
</comment>